<dbReference type="Proteomes" id="UP001370490">
    <property type="component" value="Unassembled WGS sequence"/>
</dbReference>
<dbReference type="InterPro" id="IPR015915">
    <property type="entry name" value="Kelch-typ_b-propeller"/>
</dbReference>
<dbReference type="PANTHER" id="PTHR24414:SF44">
    <property type="entry name" value="F-BOX DOMAIN-CONTAINING PROTEIN"/>
    <property type="match status" value="1"/>
</dbReference>
<feature type="domain" description="F-box" evidence="1">
    <location>
        <begin position="19"/>
        <end position="50"/>
    </location>
</feature>
<proteinExistence type="predicted"/>
<dbReference type="InterPro" id="IPR001810">
    <property type="entry name" value="F-box_dom"/>
</dbReference>
<dbReference type="AlphaFoldDB" id="A0AAN8VJC9"/>
<name>A0AAN8VJC9_9MAGN</name>
<dbReference type="InterPro" id="IPR050354">
    <property type="entry name" value="F-box/kelch-repeat_ARATH"/>
</dbReference>
<dbReference type="GO" id="GO:0005829">
    <property type="term" value="C:cytosol"/>
    <property type="evidence" value="ECO:0007669"/>
    <property type="project" value="TreeGrafter"/>
</dbReference>
<evidence type="ECO:0000259" key="1">
    <source>
        <dbReference type="Pfam" id="PF00646"/>
    </source>
</evidence>
<dbReference type="GO" id="GO:0043161">
    <property type="term" value="P:proteasome-mediated ubiquitin-dependent protein catabolic process"/>
    <property type="evidence" value="ECO:0007669"/>
    <property type="project" value="TreeGrafter"/>
</dbReference>
<sequence length="382" mass="43055">MVGESNADEKEKEVQIHGDVLEAILSYVPLIHLVPASGVSKTWKTAVYSSLKHARKEKNWLIVHAQGTRYPHSTSKHAYDPRSHVWIKIEKPLIESISTLRSSHSNLLYMLSPRKLSFSLDPLYLTWQEANAPLSWRPDPIVASIGNHVILGGGTCEFTDDPLAVQIYDVVLNKWDNCQPMPQILKDSAATTWLSITVGHRQMFVTEKGSGITYTFNPETRTWSGPHNIRPDPTTYFCAIGFSGETLFLVTLIGDSENVKGAKLYKVNFEDFEVTEICEMPNIYVEKLKCENSGLTSINLLCGDGIVYVHNSSDPREIVFCEFDGDGHGDEEIFQWGSVNNMAMNDGNLGERFVFTCSRVDIEDLKKAFRMENRRFGMRLIG</sequence>
<gene>
    <name evidence="2" type="ORF">RJ641_002789</name>
</gene>
<keyword evidence="3" id="KW-1185">Reference proteome</keyword>
<reference evidence="2 3" key="1">
    <citation type="submission" date="2023-12" db="EMBL/GenBank/DDBJ databases">
        <title>A high-quality genome assembly for Dillenia turbinata (Dilleniales).</title>
        <authorList>
            <person name="Chanderbali A."/>
        </authorList>
    </citation>
    <scope>NUCLEOTIDE SEQUENCE [LARGE SCALE GENOMIC DNA]</scope>
    <source>
        <strain evidence="2">LSX21</strain>
        <tissue evidence="2">Leaf</tissue>
    </source>
</reference>
<dbReference type="Gene3D" id="2.120.10.80">
    <property type="entry name" value="Kelch-type beta propeller"/>
    <property type="match status" value="1"/>
</dbReference>
<dbReference type="Pfam" id="PF00646">
    <property type="entry name" value="F-box"/>
    <property type="match status" value="1"/>
</dbReference>
<protein>
    <submittedName>
        <fullName evidence="2">F-box domain</fullName>
    </submittedName>
</protein>
<evidence type="ECO:0000313" key="3">
    <source>
        <dbReference type="Proteomes" id="UP001370490"/>
    </source>
</evidence>
<dbReference type="EMBL" id="JBAMMX010000011">
    <property type="protein sequence ID" value="KAK6930996.1"/>
    <property type="molecule type" value="Genomic_DNA"/>
</dbReference>
<comment type="caution">
    <text evidence="2">The sequence shown here is derived from an EMBL/GenBank/DDBJ whole genome shotgun (WGS) entry which is preliminary data.</text>
</comment>
<accession>A0AAN8VJC9</accession>
<dbReference type="SUPFAM" id="SSF117281">
    <property type="entry name" value="Kelch motif"/>
    <property type="match status" value="1"/>
</dbReference>
<dbReference type="PANTHER" id="PTHR24414">
    <property type="entry name" value="F-BOX/KELCH-REPEAT PROTEIN SKIP4"/>
    <property type="match status" value="1"/>
</dbReference>
<dbReference type="SUPFAM" id="SSF81383">
    <property type="entry name" value="F-box domain"/>
    <property type="match status" value="1"/>
</dbReference>
<evidence type="ECO:0000313" key="2">
    <source>
        <dbReference type="EMBL" id="KAK6930996.1"/>
    </source>
</evidence>
<dbReference type="GO" id="GO:0005634">
    <property type="term" value="C:nucleus"/>
    <property type="evidence" value="ECO:0007669"/>
    <property type="project" value="TreeGrafter"/>
</dbReference>
<organism evidence="2 3">
    <name type="scientific">Dillenia turbinata</name>
    <dbReference type="NCBI Taxonomy" id="194707"/>
    <lineage>
        <taxon>Eukaryota</taxon>
        <taxon>Viridiplantae</taxon>
        <taxon>Streptophyta</taxon>
        <taxon>Embryophyta</taxon>
        <taxon>Tracheophyta</taxon>
        <taxon>Spermatophyta</taxon>
        <taxon>Magnoliopsida</taxon>
        <taxon>eudicotyledons</taxon>
        <taxon>Gunneridae</taxon>
        <taxon>Pentapetalae</taxon>
        <taxon>Dilleniales</taxon>
        <taxon>Dilleniaceae</taxon>
        <taxon>Dillenia</taxon>
    </lineage>
</organism>
<dbReference type="InterPro" id="IPR036047">
    <property type="entry name" value="F-box-like_dom_sf"/>
</dbReference>